<feature type="domain" description="DUF7924" evidence="1">
    <location>
        <begin position="39"/>
        <end position="151"/>
    </location>
</feature>
<protein>
    <recommendedName>
        <fullName evidence="1">DUF7924 domain-containing protein</fullName>
    </recommendedName>
</protein>
<dbReference type="Proteomes" id="UP000053789">
    <property type="component" value="Unassembled WGS sequence"/>
</dbReference>
<dbReference type="HOGENOM" id="CLU_115475_0_0_1"/>
<gene>
    <name evidence="2" type="ORF">Z519_05935</name>
</gene>
<dbReference type="GeneID" id="27698863"/>
<dbReference type="InterPro" id="IPR057684">
    <property type="entry name" value="DUF7924"/>
</dbReference>
<evidence type="ECO:0000313" key="2">
    <source>
        <dbReference type="EMBL" id="KIW93330.1"/>
    </source>
</evidence>
<reference evidence="2" key="1">
    <citation type="submission" date="2015-01" db="EMBL/GenBank/DDBJ databases">
        <title>The Genome Sequence of Cladophialophora bantiana CBS 173.52.</title>
        <authorList>
            <consortium name="The Broad Institute Genomics Platform"/>
            <person name="Cuomo C."/>
            <person name="de Hoog S."/>
            <person name="Gorbushina A."/>
            <person name="Stielow B."/>
            <person name="Teixiera M."/>
            <person name="Abouelleil A."/>
            <person name="Chapman S.B."/>
            <person name="Priest M."/>
            <person name="Young S.K."/>
            <person name="Wortman J."/>
            <person name="Nusbaum C."/>
            <person name="Birren B."/>
        </authorList>
    </citation>
    <scope>NUCLEOTIDE SEQUENCE [LARGE SCALE GENOMIC DNA]</scope>
    <source>
        <strain evidence="2">CBS 173.52</strain>
    </source>
</reference>
<sequence length="162" mass="18120">MTIGLDDSAIHNSLWNRGASKSKASDFLEASQDDHILLSDPIQSDLKVRFPILLLEGQGFAAGTNIYTAENQTAVAGSCMVNLLQRLTDPYNEIVPKGEPKKIGPLAFSVCTQGTLIEFYVHYSVEEENITHYHMKLLMVVHASFPNGVRKFLLMVEKFFSW</sequence>
<proteinExistence type="predicted"/>
<dbReference type="EMBL" id="KN846987">
    <property type="protein sequence ID" value="KIW93330.1"/>
    <property type="molecule type" value="Genomic_DNA"/>
</dbReference>
<organism evidence="2 3">
    <name type="scientific">Cladophialophora bantiana (strain ATCC 10958 / CBS 173.52 / CDC B-1940 / NIH 8579)</name>
    <name type="common">Xylohypha bantiana</name>
    <dbReference type="NCBI Taxonomy" id="1442370"/>
    <lineage>
        <taxon>Eukaryota</taxon>
        <taxon>Fungi</taxon>
        <taxon>Dikarya</taxon>
        <taxon>Ascomycota</taxon>
        <taxon>Pezizomycotina</taxon>
        <taxon>Eurotiomycetes</taxon>
        <taxon>Chaetothyriomycetidae</taxon>
        <taxon>Chaetothyriales</taxon>
        <taxon>Herpotrichiellaceae</taxon>
        <taxon>Cladophialophora</taxon>
    </lineage>
</organism>
<dbReference type="Pfam" id="PF25545">
    <property type="entry name" value="DUF7924"/>
    <property type="match status" value="1"/>
</dbReference>
<dbReference type="RefSeq" id="XP_016619999.1">
    <property type="nucleotide sequence ID" value="XM_016763675.1"/>
</dbReference>
<accession>A0A0D2HR55</accession>
<name>A0A0D2HR55_CLAB1</name>
<evidence type="ECO:0000313" key="3">
    <source>
        <dbReference type="Proteomes" id="UP000053789"/>
    </source>
</evidence>
<dbReference type="OrthoDB" id="4120862at2759"/>
<keyword evidence="3" id="KW-1185">Reference proteome</keyword>
<dbReference type="AlphaFoldDB" id="A0A0D2HR55"/>
<evidence type="ECO:0000259" key="1">
    <source>
        <dbReference type="Pfam" id="PF25545"/>
    </source>
</evidence>